<comment type="caution">
    <text evidence="6">The sequence shown here is derived from an EMBL/GenBank/DDBJ whole genome shotgun (WGS) entry which is preliminary data.</text>
</comment>
<feature type="transmembrane region" description="Helical" evidence="5">
    <location>
        <begin position="59"/>
        <end position="84"/>
    </location>
</feature>
<dbReference type="CDD" id="cd13965">
    <property type="entry name" value="PT_UbiA_3"/>
    <property type="match status" value="1"/>
</dbReference>
<dbReference type="InterPro" id="IPR000537">
    <property type="entry name" value="UbiA_prenyltransferase"/>
</dbReference>
<keyword evidence="3 5" id="KW-1133">Transmembrane helix</keyword>
<feature type="transmembrane region" description="Helical" evidence="5">
    <location>
        <begin position="134"/>
        <end position="155"/>
    </location>
</feature>
<feature type="transmembrane region" description="Helical" evidence="5">
    <location>
        <begin position="167"/>
        <end position="185"/>
    </location>
</feature>
<dbReference type="EMBL" id="JBANRG010000010">
    <property type="protein sequence ID" value="KAK7462863.1"/>
    <property type="molecule type" value="Genomic_DNA"/>
</dbReference>
<organism evidence="6 7">
    <name type="scientific">Marasmiellus scandens</name>
    <dbReference type="NCBI Taxonomy" id="2682957"/>
    <lineage>
        <taxon>Eukaryota</taxon>
        <taxon>Fungi</taxon>
        <taxon>Dikarya</taxon>
        <taxon>Basidiomycota</taxon>
        <taxon>Agaricomycotina</taxon>
        <taxon>Agaricomycetes</taxon>
        <taxon>Agaricomycetidae</taxon>
        <taxon>Agaricales</taxon>
        <taxon>Marasmiineae</taxon>
        <taxon>Omphalotaceae</taxon>
        <taxon>Marasmiellus</taxon>
    </lineage>
</organism>
<dbReference type="PANTHER" id="PTHR42723">
    <property type="entry name" value="CHLOROPHYLL SYNTHASE"/>
    <property type="match status" value="1"/>
</dbReference>
<feature type="transmembrane region" description="Helical" evidence="5">
    <location>
        <begin position="197"/>
        <end position="216"/>
    </location>
</feature>
<dbReference type="Gene3D" id="1.10.357.140">
    <property type="entry name" value="UbiA prenyltransferase"/>
    <property type="match status" value="1"/>
</dbReference>
<evidence type="ECO:0000256" key="1">
    <source>
        <dbReference type="ARBA" id="ARBA00004141"/>
    </source>
</evidence>
<dbReference type="Pfam" id="PF01040">
    <property type="entry name" value="UbiA"/>
    <property type="match status" value="1"/>
</dbReference>
<accession>A0ABR1JMN9</accession>
<proteinExistence type="predicted"/>
<evidence type="ECO:0000256" key="2">
    <source>
        <dbReference type="ARBA" id="ARBA00022692"/>
    </source>
</evidence>
<keyword evidence="4 5" id="KW-0472">Membrane</keyword>
<name>A0ABR1JMN9_9AGAR</name>
<evidence type="ECO:0008006" key="8">
    <source>
        <dbReference type="Google" id="ProtNLM"/>
    </source>
</evidence>
<evidence type="ECO:0000313" key="6">
    <source>
        <dbReference type="EMBL" id="KAK7462863.1"/>
    </source>
</evidence>
<sequence>MSVRVTEGKSTISFTNSHSVRLRYRFYLSSCLVYGLVPNIIRIGYAFTKSDFKTIVGPVICYGLLAAPTIHFGPTVKLAIWVWLHLLQFCAANQTYSQDEDALNKPYRPIPAGLIDVQTTRILRWSLVPVCLSLSWIFDVIYPGLSLVVSFILYNELGLDSRWYSKNLLNAIGIVSWNVGAAAITRQGLPPVNEMVWLAPYISIALIWMTIHVQDFRDEEGDKLQGRITLPTLLPETSRSLTAALLIFWSIALGIFWNLGPVVFSIFALSGTCIAARIFWRRTEAEDKISLRYYMASLCIVEYVGNNLSVMLCSSGFASLKLCPFG</sequence>
<dbReference type="Proteomes" id="UP001498398">
    <property type="component" value="Unassembled WGS sequence"/>
</dbReference>
<dbReference type="InterPro" id="IPR044878">
    <property type="entry name" value="UbiA_sf"/>
</dbReference>
<evidence type="ECO:0000256" key="4">
    <source>
        <dbReference type="ARBA" id="ARBA00023136"/>
    </source>
</evidence>
<reference evidence="6 7" key="1">
    <citation type="submission" date="2024-01" db="EMBL/GenBank/DDBJ databases">
        <title>A draft genome for the cacao thread blight pathogen Marasmiellus scandens.</title>
        <authorList>
            <person name="Baruah I.K."/>
            <person name="Leung J."/>
            <person name="Bukari Y."/>
            <person name="Amoako-Attah I."/>
            <person name="Meinhardt L.W."/>
            <person name="Bailey B.A."/>
            <person name="Cohen S.P."/>
        </authorList>
    </citation>
    <scope>NUCLEOTIDE SEQUENCE [LARGE SCALE GENOMIC DNA]</scope>
    <source>
        <strain evidence="6 7">GH-19</strain>
    </source>
</reference>
<dbReference type="PANTHER" id="PTHR42723:SF1">
    <property type="entry name" value="CHLOROPHYLL SYNTHASE, CHLOROPLASTIC"/>
    <property type="match status" value="1"/>
</dbReference>
<keyword evidence="2 5" id="KW-0812">Transmembrane</keyword>
<protein>
    <recommendedName>
        <fullName evidence="8">UbiA prenyltransferase</fullName>
    </recommendedName>
</protein>
<comment type="subcellular location">
    <subcellularLocation>
        <location evidence="1">Membrane</location>
        <topology evidence="1">Multi-pass membrane protein</topology>
    </subcellularLocation>
</comment>
<evidence type="ECO:0000256" key="3">
    <source>
        <dbReference type="ARBA" id="ARBA00022989"/>
    </source>
</evidence>
<dbReference type="InterPro" id="IPR050475">
    <property type="entry name" value="Prenyltransferase_related"/>
</dbReference>
<gene>
    <name evidence="6" type="ORF">VKT23_007439</name>
</gene>
<evidence type="ECO:0000256" key="5">
    <source>
        <dbReference type="SAM" id="Phobius"/>
    </source>
</evidence>
<evidence type="ECO:0000313" key="7">
    <source>
        <dbReference type="Proteomes" id="UP001498398"/>
    </source>
</evidence>
<feature type="transmembrane region" description="Helical" evidence="5">
    <location>
        <begin position="26"/>
        <end position="47"/>
    </location>
</feature>
<keyword evidence="7" id="KW-1185">Reference proteome</keyword>